<keyword evidence="3 6" id="KW-0812">Transmembrane</keyword>
<accession>A0A9X1AD80</accession>
<name>A0A9X1AD80_9HYPH</name>
<organism evidence="8 9">
    <name type="scientific">Aminobacter anthyllidis</name>
    <dbReference type="NCBI Taxonomy" id="1035067"/>
    <lineage>
        <taxon>Bacteria</taxon>
        <taxon>Pseudomonadati</taxon>
        <taxon>Pseudomonadota</taxon>
        <taxon>Alphaproteobacteria</taxon>
        <taxon>Hyphomicrobiales</taxon>
        <taxon>Phyllobacteriaceae</taxon>
        <taxon>Aminobacter</taxon>
    </lineage>
</organism>
<dbReference type="InterPro" id="IPR023271">
    <property type="entry name" value="Aquaporin-like"/>
</dbReference>
<sequence>MITPLARRMLAEALGTAFLLATVVGSGIMAAQLAGGNIALALLGNALATAAMLVVLITILGPVSGAQLNPAVSLVMAIERRLSWSAVLPYIAAQLAGAILGVWAAHAMFDLPILQFSTTVRTGAGQWLGEAIATFGLVLTILGCTAQAPKSTPFAVGLYILAAYWFTSSTSFANPAVTIARALSDTFAGIAPADAPAFIASQIVGALLGLAAGRLLWAGVTSTGALRPSAAPPPPA</sequence>
<keyword evidence="5 7" id="KW-0472">Membrane</keyword>
<gene>
    <name evidence="8" type="ORF">J1C56_17560</name>
</gene>
<dbReference type="PANTHER" id="PTHR45724:SF13">
    <property type="entry name" value="AQUAPORIN NIP1-1-RELATED"/>
    <property type="match status" value="1"/>
</dbReference>
<reference evidence="8" key="1">
    <citation type="journal article" date="2021" name="Microorganisms">
        <title>Phylogenomic Reconstruction and Metabolic Potential of the Genus Aminobacter.</title>
        <authorList>
            <person name="Artuso I."/>
            <person name="Turrini P."/>
            <person name="Pirolo M."/>
            <person name="Lugli G.A."/>
            <person name="Ventura M."/>
            <person name="Visca P."/>
        </authorList>
    </citation>
    <scope>NUCLEOTIDE SEQUENCE</scope>
    <source>
        <strain evidence="8">LMG 26462</strain>
    </source>
</reference>
<evidence type="ECO:0000256" key="6">
    <source>
        <dbReference type="RuleBase" id="RU000477"/>
    </source>
</evidence>
<protein>
    <submittedName>
        <fullName evidence="8">Aquaporin family protein</fullName>
    </submittedName>
</protein>
<evidence type="ECO:0000256" key="1">
    <source>
        <dbReference type="ARBA" id="ARBA00004141"/>
    </source>
</evidence>
<evidence type="ECO:0000256" key="7">
    <source>
        <dbReference type="SAM" id="Phobius"/>
    </source>
</evidence>
<dbReference type="AlphaFoldDB" id="A0A9X1AD80"/>
<evidence type="ECO:0000256" key="2">
    <source>
        <dbReference type="ARBA" id="ARBA00022448"/>
    </source>
</evidence>
<keyword evidence="4 7" id="KW-1133">Transmembrane helix</keyword>
<dbReference type="RefSeq" id="WP_214391364.1">
    <property type="nucleotide sequence ID" value="NZ_JAFLWW010000005.1"/>
</dbReference>
<evidence type="ECO:0000256" key="3">
    <source>
        <dbReference type="ARBA" id="ARBA00022692"/>
    </source>
</evidence>
<comment type="subcellular location">
    <subcellularLocation>
        <location evidence="1">Membrane</location>
        <topology evidence="1">Multi-pass membrane protein</topology>
    </subcellularLocation>
</comment>
<dbReference type="Gene3D" id="1.20.1080.10">
    <property type="entry name" value="Glycerol uptake facilitator protein"/>
    <property type="match status" value="2"/>
</dbReference>
<feature type="transmembrane region" description="Helical" evidence="7">
    <location>
        <begin position="40"/>
        <end position="61"/>
    </location>
</feature>
<keyword evidence="2 6" id="KW-0813">Transport</keyword>
<dbReference type="PRINTS" id="PR00783">
    <property type="entry name" value="MINTRINSICP"/>
</dbReference>
<proteinExistence type="inferred from homology"/>
<dbReference type="Pfam" id="PF00230">
    <property type="entry name" value="MIP"/>
    <property type="match status" value="1"/>
</dbReference>
<feature type="transmembrane region" description="Helical" evidence="7">
    <location>
        <begin position="82"/>
        <end position="104"/>
    </location>
</feature>
<dbReference type="GO" id="GO:0016020">
    <property type="term" value="C:membrane"/>
    <property type="evidence" value="ECO:0007669"/>
    <property type="project" value="UniProtKB-SubCell"/>
</dbReference>
<evidence type="ECO:0000313" key="9">
    <source>
        <dbReference type="Proteomes" id="UP001138921"/>
    </source>
</evidence>
<evidence type="ECO:0000256" key="4">
    <source>
        <dbReference type="ARBA" id="ARBA00022989"/>
    </source>
</evidence>
<dbReference type="SUPFAM" id="SSF81338">
    <property type="entry name" value="Aquaporin-like"/>
    <property type="match status" value="1"/>
</dbReference>
<evidence type="ECO:0000313" key="8">
    <source>
        <dbReference type="EMBL" id="MBT1157402.1"/>
    </source>
</evidence>
<evidence type="ECO:0000256" key="5">
    <source>
        <dbReference type="ARBA" id="ARBA00023136"/>
    </source>
</evidence>
<dbReference type="PANTHER" id="PTHR45724">
    <property type="entry name" value="AQUAPORIN NIP2-1"/>
    <property type="match status" value="1"/>
</dbReference>
<comment type="similarity">
    <text evidence="6">Belongs to the MIP/aquaporin (TC 1.A.8) family.</text>
</comment>
<feature type="transmembrane region" description="Helical" evidence="7">
    <location>
        <begin position="197"/>
        <end position="217"/>
    </location>
</feature>
<feature type="transmembrane region" description="Helical" evidence="7">
    <location>
        <begin position="124"/>
        <end position="144"/>
    </location>
</feature>
<dbReference type="InterPro" id="IPR000425">
    <property type="entry name" value="MIP"/>
</dbReference>
<dbReference type="EMBL" id="JAFLWW010000005">
    <property type="protein sequence ID" value="MBT1157402.1"/>
    <property type="molecule type" value="Genomic_DNA"/>
</dbReference>
<comment type="caution">
    <text evidence="8">The sequence shown here is derived from an EMBL/GenBank/DDBJ whole genome shotgun (WGS) entry which is preliminary data.</text>
</comment>
<dbReference type="GO" id="GO:0015267">
    <property type="term" value="F:channel activity"/>
    <property type="evidence" value="ECO:0007669"/>
    <property type="project" value="InterPro"/>
</dbReference>
<dbReference type="InterPro" id="IPR034294">
    <property type="entry name" value="Aquaporin_transptr"/>
</dbReference>
<keyword evidence="9" id="KW-1185">Reference proteome</keyword>
<dbReference type="Proteomes" id="UP001138921">
    <property type="component" value="Unassembled WGS sequence"/>
</dbReference>
<feature type="transmembrane region" description="Helical" evidence="7">
    <location>
        <begin position="156"/>
        <end position="177"/>
    </location>
</feature>
<reference evidence="8" key="2">
    <citation type="submission" date="2021-03" db="EMBL/GenBank/DDBJ databases">
        <authorList>
            <person name="Artuso I."/>
            <person name="Turrini P."/>
            <person name="Pirolo M."/>
            <person name="Lugli G.A."/>
            <person name="Ventura M."/>
            <person name="Visca P."/>
        </authorList>
    </citation>
    <scope>NUCLEOTIDE SEQUENCE</scope>
    <source>
        <strain evidence="8">LMG 26462</strain>
    </source>
</reference>